<evidence type="ECO:0000313" key="3">
    <source>
        <dbReference type="Proteomes" id="UP001595697"/>
    </source>
</evidence>
<keyword evidence="3" id="KW-1185">Reference proteome</keyword>
<reference evidence="3" key="1">
    <citation type="journal article" date="2019" name="Int. J. Syst. Evol. Microbiol.">
        <title>The Global Catalogue of Microorganisms (GCM) 10K type strain sequencing project: providing services to taxonomists for standard genome sequencing and annotation.</title>
        <authorList>
            <consortium name="The Broad Institute Genomics Platform"/>
            <consortium name="The Broad Institute Genome Sequencing Center for Infectious Disease"/>
            <person name="Wu L."/>
            <person name="Ma J."/>
        </authorList>
    </citation>
    <scope>NUCLEOTIDE SEQUENCE [LARGE SCALE GENOMIC DNA]</scope>
    <source>
        <strain evidence="3">TBRC 5781</strain>
    </source>
</reference>
<dbReference type="InterPro" id="IPR018754">
    <property type="entry name" value="RovC-like_DNA-bd"/>
</dbReference>
<protein>
    <submittedName>
        <fullName evidence="2">DUF2285 domain-containing protein</fullName>
    </submittedName>
</protein>
<sequence length="217" mass="24324">MSRKPSARSPNAGGCDFPADPNLAAGSAEVFWLPALLPEAFELRPVMAASEDTVAIPIDLARLPHITVRATADDERHSRWQVGDAVHQFWIADSNISVATSYVVLLPLDAFTELRALAILRFWRALVGRPPGEYAHVLPPQTRNRHVLILRALDGRSDGASYRQIAETLFGFHGSKADWESDPRKNLTRRLVADGNHYMRGGYRDLLHHPLRLPRRR</sequence>
<dbReference type="Pfam" id="PF10074">
    <property type="entry name" value="RovC_DNA-bd"/>
    <property type="match status" value="1"/>
</dbReference>
<name>A0ABV8E5I6_9HYPH</name>
<comment type="caution">
    <text evidence="2">The sequence shown here is derived from an EMBL/GenBank/DDBJ whole genome shotgun (WGS) entry which is preliminary data.</text>
</comment>
<evidence type="ECO:0000313" key="2">
    <source>
        <dbReference type="EMBL" id="MFC3966954.1"/>
    </source>
</evidence>
<dbReference type="RefSeq" id="WP_247262143.1">
    <property type="nucleotide sequence ID" value="NZ_JALJQZ010000037.1"/>
</dbReference>
<evidence type="ECO:0000259" key="1">
    <source>
        <dbReference type="Pfam" id="PF10074"/>
    </source>
</evidence>
<gene>
    <name evidence="2" type="ORF">ACFOVS_02120</name>
</gene>
<feature type="domain" description="T6SS Transcription factor RovC-like DNA binding" evidence="1">
    <location>
        <begin position="105"/>
        <end position="208"/>
    </location>
</feature>
<dbReference type="Proteomes" id="UP001595697">
    <property type="component" value="Unassembled WGS sequence"/>
</dbReference>
<dbReference type="EMBL" id="JBHSBD010000008">
    <property type="protein sequence ID" value="MFC3966954.1"/>
    <property type="molecule type" value="Genomic_DNA"/>
</dbReference>
<accession>A0ABV8E5I6</accession>
<proteinExistence type="predicted"/>
<organism evidence="2 3">
    <name type="scientific">Rhizobium lemnae</name>
    <dbReference type="NCBI Taxonomy" id="1214924"/>
    <lineage>
        <taxon>Bacteria</taxon>
        <taxon>Pseudomonadati</taxon>
        <taxon>Pseudomonadota</taxon>
        <taxon>Alphaproteobacteria</taxon>
        <taxon>Hyphomicrobiales</taxon>
        <taxon>Rhizobiaceae</taxon>
        <taxon>Rhizobium/Agrobacterium group</taxon>
        <taxon>Rhizobium</taxon>
    </lineage>
</organism>